<evidence type="ECO:0000313" key="3">
    <source>
        <dbReference type="EMBL" id="TPN86970.1"/>
    </source>
</evidence>
<organism evidence="3 4">
    <name type="scientific">Aquimarina algicola</name>
    <dbReference type="NCBI Taxonomy" id="2589995"/>
    <lineage>
        <taxon>Bacteria</taxon>
        <taxon>Pseudomonadati</taxon>
        <taxon>Bacteroidota</taxon>
        <taxon>Flavobacteriia</taxon>
        <taxon>Flavobacteriales</taxon>
        <taxon>Flavobacteriaceae</taxon>
        <taxon>Aquimarina</taxon>
    </lineage>
</organism>
<dbReference type="GO" id="GO:0005829">
    <property type="term" value="C:cytosol"/>
    <property type="evidence" value="ECO:0007669"/>
    <property type="project" value="TreeGrafter"/>
</dbReference>
<dbReference type="Pfam" id="PF01042">
    <property type="entry name" value="Ribonuc_L-PSP"/>
    <property type="match status" value="1"/>
</dbReference>
<gene>
    <name evidence="3" type="ORF">FHK87_05090</name>
</gene>
<dbReference type="OrthoDB" id="9799840at2"/>
<dbReference type="CDD" id="cd00448">
    <property type="entry name" value="YjgF_YER057c_UK114_family"/>
    <property type="match status" value="1"/>
</dbReference>
<dbReference type="PANTHER" id="PTHR11803:SF58">
    <property type="entry name" value="PROTEIN HMF1-RELATED"/>
    <property type="match status" value="1"/>
</dbReference>
<dbReference type="Gene3D" id="3.30.1330.40">
    <property type="entry name" value="RutC-like"/>
    <property type="match status" value="1"/>
</dbReference>
<protein>
    <submittedName>
        <fullName evidence="3">RidA family protein</fullName>
    </submittedName>
</protein>
<dbReference type="PANTHER" id="PTHR11803">
    <property type="entry name" value="2-IMINOBUTANOATE/2-IMINOPROPANOATE DEAMINASE RIDA"/>
    <property type="match status" value="1"/>
</dbReference>
<evidence type="ECO:0000256" key="2">
    <source>
        <dbReference type="SAM" id="SignalP"/>
    </source>
</evidence>
<reference evidence="3 4" key="1">
    <citation type="submission" date="2019-06" db="EMBL/GenBank/DDBJ databases">
        <authorList>
            <person name="Meng X."/>
        </authorList>
    </citation>
    <scope>NUCLEOTIDE SEQUENCE [LARGE SCALE GENOMIC DNA]</scope>
    <source>
        <strain evidence="3 4">M625</strain>
    </source>
</reference>
<dbReference type="SUPFAM" id="SSF55298">
    <property type="entry name" value="YjgF-like"/>
    <property type="match status" value="1"/>
</dbReference>
<feature type="signal peptide" evidence="2">
    <location>
        <begin position="1"/>
        <end position="20"/>
    </location>
</feature>
<sequence length="145" mass="16975">MKTFFITVFIYFLMFQPSFAQDKNREVYHIPGHENVENMIGFNQAIKVANTLYISGTVDGLHEDMESQITTIYKYVEETLKNFDATSANIVKENVFTTNLEEFKKHIALRKKFYNENQFPTSTWVEVKSLFIPKLKVEIEFVAVI</sequence>
<comment type="caution">
    <text evidence="3">The sequence shown here is derived from an EMBL/GenBank/DDBJ whole genome shotgun (WGS) entry which is preliminary data.</text>
</comment>
<dbReference type="RefSeq" id="WP_140590823.1">
    <property type="nucleotide sequence ID" value="NZ_VFWZ01000002.1"/>
</dbReference>
<evidence type="ECO:0000313" key="4">
    <source>
        <dbReference type="Proteomes" id="UP000315540"/>
    </source>
</evidence>
<evidence type="ECO:0000256" key="1">
    <source>
        <dbReference type="ARBA" id="ARBA00010552"/>
    </source>
</evidence>
<keyword evidence="2" id="KW-0732">Signal</keyword>
<dbReference type="GO" id="GO:0019239">
    <property type="term" value="F:deaminase activity"/>
    <property type="evidence" value="ECO:0007669"/>
    <property type="project" value="TreeGrafter"/>
</dbReference>
<name>A0A504JKF9_9FLAO</name>
<dbReference type="InterPro" id="IPR035959">
    <property type="entry name" value="RutC-like_sf"/>
</dbReference>
<dbReference type="AlphaFoldDB" id="A0A504JKF9"/>
<dbReference type="EMBL" id="VFWZ01000002">
    <property type="protein sequence ID" value="TPN86970.1"/>
    <property type="molecule type" value="Genomic_DNA"/>
</dbReference>
<accession>A0A504JKF9</accession>
<dbReference type="Proteomes" id="UP000315540">
    <property type="component" value="Unassembled WGS sequence"/>
</dbReference>
<feature type="chain" id="PRO_5021190684" evidence="2">
    <location>
        <begin position="21"/>
        <end position="145"/>
    </location>
</feature>
<comment type="similarity">
    <text evidence="1">Belongs to the RutC family.</text>
</comment>
<dbReference type="InterPro" id="IPR006175">
    <property type="entry name" value="YjgF/YER057c/UK114"/>
</dbReference>
<keyword evidence="4" id="KW-1185">Reference proteome</keyword>
<proteinExistence type="inferred from homology"/>